<dbReference type="Gene3D" id="3.40.50.300">
    <property type="entry name" value="P-loop containing nucleotide triphosphate hydrolases"/>
    <property type="match status" value="1"/>
</dbReference>
<feature type="domain" description="Tr-type G" evidence="7">
    <location>
        <begin position="1"/>
        <end position="215"/>
    </location>
</feature>
<dbReference type="InterPro" id="IPR009000">
    <property type="entry name" value="Transl_B-barrel_sf"/>
</dbReference>
<keyword evidence="5" id="KW-0067">ATP-binding</keyword>
<dbReference type="Pfam" id="PF00009">
    <property type="entry name" value="GTP_EFTU"/>
    <property type="match status" value="1"/>
</dbReference>
<dbReference type="InterPro" id="IPR050100">
    <property type="entry name" value="TRAFAC_GTPase_members"/>
</dbReference>
<keyword evidence="4" id="KW-0547">Nucleotide-binding</keyword>
<dbReference type="GO" id="GO:0006790">
    <property type="term" value="P:sulfur compound metabolic process"/>
    <property type="evidence" value="ECO:0007669"/>
    <property type="project" value="InterPro"/>
</dbReference>
<accession>A0A4R2J8K9</accession>
<organism evidence="8 9">
    <name type="scientific">Actinocrispum wychmicini</name>
    <dbReference type="NCBI Taxonomy" id="1213861"/>
    <lineage>
        <taxon>Bacteria</taxon>
        <taxon>Bacillati</taxon>
        <taxon>Actinomycetota</taxon>
        <taxon>Actinomycetes</taxon>
        <taxon>Pseudonocardiales</taxon>
        <taxon>Pseudonocardiaceae</taxon>
        <taxon>Actinocrispum</taxon>
    </lineage>
</organism>
<protein>
    <recommendedName>
        <fullName evidence="1">sulfate adenylyltransferase</fullName>
        <ecNumber evidence="1">2.7.7.4</ecNumber>
    </recommendedName>
</protein>
<dbReference type="InterPro" id="IPR000795">
    <property type="entry name" value="T_Tr_GTP-bd_dom"/>
</dbReference>
<evidence type="ECO:0000256" key="5">
    <source>
        <dbReference type="ARBA" id="ARBA00022840"/>
    </source>
</evidence>
<dbReference type="SUPFAM" id="SSF52540">
    <property type="entry name" value="P-loop containing nucleoside triphosphate hydrolases"/>
    <property type="match status" value="1"/>
</dbReference>
<dbReference type="FunFam" id="3.40.50.300:FF:000119">
    <property type="entry name" value="Sulfate adenylyltransferase subunit 1"/>
    <property type="match status" value="1"/>
</dbReference>
<dbReference type="InterPro" id="IPR031157">
    <property type="entry name" value="G_TR_CS"/>
</dbReference>
<dbReference type="GO" id="GO:0005525">
    <property type="term" value="F:GTP binding"/>
    <property type="evidence" value="ECO:0007669"/>
    <property type="project" value="UniProtKB-KW"/>
</dbReference>
<evidence type="ECO:0000313" key="9">
    <source>
        <dbReference type="Proteomes" id="UP000295680"/>
    </source>
</evidence>
<proteinExistence type="predicted"/>
<dbReference type="Pfam" id="PF22594">
    <property type="entry name" value="GTP-eEF1A_C"/>
    <property type="match status" value="1"/>
</dbReference>
<evidence type="ECO:0000256" key="2">
    <source>
        <dbReference type="ARBA" id="ARBA00022679"/>
    </source>
</evidence>
<dbReference type="InterPro" id="IPR041757">
    <property type="entry name" value="CysN_GTP-bd"/>
</dbReference>
<dbReference type="NCBIfam" id="TIGR02034">
    <property type="entry name" value="CysN"/>
    <property type="match status" value="1"/>
</dbReference>
<gene>
    <name evidence="8" type="ORF">EV192_10734</name>
</gene>
<dbReference type="EC" id="2.7.7.4" evidence="1"/>
<keyword evidence="2" id="KW-0808">Transferase</keyword>
<dbReference type="PANTHER" id="PTHR23115">
    <property type="entry name" value="TRANSLATION FACTOR"/>
    <property type="match status" value="1"/>
</dbReference>
<dbReference type="GO" id="GO:0005524">
    <property type="term" value="F:ATP binding"/>
    <property type="evidence" value="ECO:0007669"/>
    <property type="project" value="UniProtKB-KW"/>
</dbReference>
<evidence type="ECO:0000259" key="7">
    <source>
        <dbReference type="PROSITE" id="PS51722"/>
    </source>
</evidence>
<evidence type="ECO:0000256" key="6">
    <source>
        <dbReference type="ARBA" id="ARBA00023134"/>
    </source>
</evidence>
<dbReference type="InterPro" id="IPR044139">
    <property type="entry name" value="CysN_NoDQ_III"/>
</dbReference>
<dbReference type="PROSITE" id="PS00301">
    <property type="entry name" value="G_TR_1"/>
    <property type="match status" value="1"/>
</dbReference>
<name>A0A4R2J8K9_9PSEU</name>
<dbReference type="SUPFAM" id="SSF50447">
    <property type="entry name" value="Translation proteins"/>
    <property type="match status" value="1"/>
</dbReference>
<evidence type="ECO:0000256" key="1">
    <source>
        <dbReference type="ARBA" id="ARBA00012391"/>
    </source>
</evidence>
<sequence>MDLLTFATAGSVDDGKSTLIGRLLYDTKSIAEDQLDAVERTSRRLGLDETNLALLADGLRAEREQGITIDVAYRYLQGKRRKFIIADSPGHIQYTRNMVCAASLADVALVVVDARHGVTEQTRRHAFLLSLFGVRHIALVVNKMDIVGYARQAFEDIRDEGTAMLTELGVQGMAAIPISALRGDNMVAPSAHMPWYDGPVLFDHLENVHVADEPDSPARFPVQYVLRPRSDEFHDYRGYAGQVAGGVFRPGDDVVVLPSREYTKIVAIDGPTGPLTEAGVSRSVVFRFADNVDISRGDLVCHPDSAPAQVRELDATICWMTREPVRPGTRLLVKYATQCVPALLDQIDHRIDIRTFDHQAADVLELNDIARVRLRTTEPVMCDAFHDNRTTGGFVLIDPATDNTVAGGVVATTVGS</sequence>
<dbReference type="SUPFAM" id="SSF50465">
    <property type="entry name" value="EF-Tu/eEF-1alpha/eIF2-gamma C-terminal domain"/>
    <property type="match status" value="1"/>
</dbReference>
<dbReference type="CDD" id="cd04095">
    <property type="entry name" value="CysN_NoDQ_III"/>
    <property type="match status" value="1"/>
</dbReference>
<evidence type="ECO:0000313" key="8">
    <source>
        <dbReference type="EMBL" id="TCO55613.1"/>
    </source>
</evidence>
<reference evidence="8 9" key="1">
    <citation type="submission" date="2019-03" db="EMBL/GenBank/DDBJ databases">
        <title>Genomic Encyclopedia of Type Strains, Phase IV (KMG-IV): sequencing the most valuable type-strain genomes for metagenomic binning, comparative biology and taxonomic classification.</title>
        <authorList>
            <person name="Goeker M."/>
        </authorList>
    </citation>
    <scope>NUCLEOTIDE SEQUENCE [LARGE SCALE GENOMIC DNA]</scope>
    <source>
        <strain evidence="8 9">DSM 45934</strain>
    </source>
</reference>
<dbReference type="InterPro" id="IPR009001">
    <property type="entry name" value="Transl_elong_EF1A/Init_IF2_C"/>
</dbReference>
<dbReference type="OrthoDB" id="9804504at2"/>
<dbReference type="InterPro" id="IPR027417">
    <property type="entry name" value="P-loop_NTPase"/>
</dbReference>
<dbReference type="GO" id="GO:0003924">
    <property type="term" value="F:GTPase activity"/>
    <property type="evidence" value="ECO:0007669"/>
    <property type="project" value="InterPro"/>
</dbReference>
<dbReference type="AlphaFoldDB" id="A0A4R2J8K9"/>
<dbReference type="InterPro" id="IPR054696">
    <property type="entry name" value="GTP-eEF1A_C"/>
</dbReference>
<dbReference type="EMBL" id="SLWS01000007">
    <property type="protein sequence ID" value="TCO55613.1"/>
    <property type="molecule type" value="Genomic_DNA"/>
</dbReference>
<evidence type="ECO:0000256" key="3">
    <source>
        <dbReference type="ARBA" id="ARBA00022695"/>
    </source>
</evidence>
<dbReference type="CDD" id="cd04166">
    <property type="entry name" value="CysN_ATPS"/>
    <property type="match status" value="1"/>
</dbReference>
<dbReference type="GO" id="GO:0004781">
    <property type="term" value="F:sulfate adenylyltransferase (ATP) activity"/>
    <property type="evidence" value="ECO:0007669"/>
    <property type="project" value="UniProtKB-EC"/>
</dbReference>
<dbReference type="PRINTS" id="PR00315">
    <property type="entry name" value="ELONGATNFCT"/>
</dbReference>
<keyword evidence="6" id="KW-0342">GTP-binding</keyword>
<keyword evidence="9" id="KW-1185">Reference proteome</keyword>
<dbReference type="RefSeq" id="WP_132121613.1">
    <property type="nucleotide sequence ID" value="NZ_SLWS01000007.1"/>
</dbReference>
<comment type="caution">
    <text evidence="8">The sequence shown here is derived from an EMBL/GenBank/DDBJ whole genome shotgun (WGS) entry which is preliminary data.</text>
</comment>
<dbReference type="Gene3D" id="2.40.30.10">
    <property type="entry name" value="Translation factors"/>
    <property type="match status" value="2"/>
</dbReference>
<dbReference type="InterPro" id="IPR011779">
    <property type="entry name" value="SO4_adenylTrfase_lsu"/>
</dbReference>
<keyword evidence="3" id="KW-0548">Nucleotidyltransferase</keyword>
<evidence type="ECO:0000256" key="4">
    <source>
        <dbReference type="ARBA" id="ARBA00022741"/>
    </source>
</evidence>
<dbReference type="Proteomes" id="UP000295680">
    <property type="component" value="Unassembled WGS sequence"/>
</dbReference>
<dbReference type="PROSITE" id="PS51722">
    <property type="entry name" value="G_TR_2"/>
    <property type="match status" value="1"/>
</dbReference>